<evidence type="ECO:0000256" key="1">
    <source>
        <dbReference type="SAM" id="MobiDB-lite"/>
    </source>
</evidence>
<protein>
    <submittedName>
        <fullName evidence="2">Uncharacterized protein</fullName>
    </submittedName>
</protein>
<name>A0AAD5X2D4_9FUNG</name>
<proteinExistence type="predicted"/>
<organism evidence="2 3">
    <name type="scientific">Rhizophlyctis rosea</name>
    <dbReference type="NCBI Taxonomy" id="64517"/>
    <lineage>
        <taxon>Eukaryota</taxon>
        <taxon>Fungi</taxon>
        <taxon>Fungi incertae sedis</taxon>
        <taxon>Chytridiomycota</taxon>
        <taxon>Chytridiomycota incertae sedis</taxon>
        <taxon>Chytridiomycetes</taxon>
        <taxon>Rhizophlyctidales</taxon>
        <taxon>Rhizophlyctidaceae</taxon>
        <taxon>Rhizophlyctis</taxon>
    </lineage>
</organism>
<accession>A0AAD5X2D4</accession>
<gene>
    <name evidence="2" type="ORF">HK097_007240</name>
</gene>
<feature type="compositionally biased region" description="Basic and acidic residues" evidence="1">
    <location>
        <begin position="301"/>
        <end position="331"/>
    </location>
</feature>
<dbReference type="AlphaFoldDB" id="A0AAD5X2D4"/>
<comment type="caution">
    <text evidence="2">The sequence shown here is derived from an EMBL/GenBank/DDBJ whole genome shotgun (WGS) entry which is preliminary data.</text>
</comment>
<feature type="region of interest" description="Disordered" evidence="1">
    <location>
        <begin position="301"/>
        <end position="358"/>
    </location>
</feature>
<evidence type="ECO:0000313" key="2">
    <source>
        <dbReference type="EMBL" id="KAJ3051752.1"/>
    </source>
</evidence>
<evidence type="ECO:0000313" key="3">
    <source>
        <dbReference type="Proteomes" id="UP001212841"/>
    </source>
</evidence>
<reference evidence="2" key="1">
    <citation type="submission" date="2020-05" db="EMBL/GenBank/DDBJ databases">
        <title>Phylogenomic resolution of chytrid fungi.</title>
        <authorList>
            <person name="Stajich J.E."/>
            <person name="Amses K."/>
            <person name="Simmons R."/>
            <person name="Seto K."/>
            <person name="Myers J."/>
            <person name="Bonds A."/>
            <person name="Quandt C.A."/>
            <person name="Barry K."/>
            <person name="Liu P."/>
            <person name="Grigoriev I."/>
            <person name="Longcore J.E."/>
            <person name="James T.Y."/>
        </authorList>
    </citation>
    <scope>NUCLEOTIDE SEQUENCE</scope>
    <source>
        <strain evidence="2">JEL0318</strain>
    </source>
</reference>
<dbReference type="EMBL" id="JADGJD010000362">
    <property type="protein sequence ID" value="KAJ3051752.1"/>
    <property type="molecule type" value="Genomic_DNA"/>
</dbReference>
<sequence length="358" mass="40857">MISTIIDKDLAVKLIQESTSIEGSSKKTYTTSLNQIDKIGAFPLFHEPEKLWERIKEHCDKRKRKKTESTFEACGNHAKSLQKVCEEIALSLEQLVAVYDERCDHVITDPVVLDMHKRHMTHAMKKEAFQKHYTTFWQTRATVRREEQKAMPAQGEPDDPKANDSYHYQFAVAMLAQAFGDLVLRSDLGHTVVQDFKPEDKLRFDVDRMLFLVGETNKTKDRGLQIQITDTRVQQHLKHLAYTRLKNGQRYLFEKDQQPDKRKDMGWYGKAVTVMFESVFEGVSPAPRTVTDFRRIISQAGKDKSRGIPEAEAAHAKRMNHSMEVDDKYYDKPGASSSTAPPPAPETFVGAGGVNLLN</sequence>
<dbReference type="Proteomes" id="UP001212841">
    <property type="component" value="Unassembled WGS sequence"/>
</dbReference>
<keyword evidence="3" id="KW-1185">Reference proteome</keyword>